<dbReference type="GO" id="GO:0000404">
    <property type="term" value="F:heteroduplex DNA loop binding"/>
    <property type="evidence" value="ECO:0007669"/>
    <property type="project" value="EnsemblFungi"/>
</dbReference>
<dbReference type="AlphaFoldDB" id="G0V7X1"/>
<dbReference type="Pfam" id="PF00505">
    <property type="entry name" value="HMG_box"/>
    <property type="match status" value="1"/>
</dbReference>
<name>G0V7X1_NAUCA</name>
<organism evidence="7 8">
    <name type="scientific">Naumovozyma castellii</name>
    <name type="common">Yeast</name>
    <name type="synonym">Saccharomyces castellii</name>
    <dbReference type="NCBI Taxonomy" id="27288"/>
    <lineage>
        <taxon>Eukaryota</taxon>
        <taxon>Fungi</taxon>
        <taxon>Dikarya</taxon>
        <taxon>Ascomycota</taxon>
        <taxon>Saccharomycotina</taxon>
        <taxon>Saccharomycetes</taxon>
        <taxon>Saccharomycetales</taxon>
        <taxon>Saccharomycetaceae</taxon>
        <taxon>Naumovozyma</taxon>
    </lineage>
</organism>
<sequence length="297" mass="33583">MTDLTLTEKIETLKRENEALGLTVTRTRQSVKRLKLEYATLLERLQSRIELDPQLSPEGPLPTLESYKDQLLVEPMKKSRTAAAKKRRNRNKVNKLRDPNLPKRPTNAYLIFCELNKEDVRAKGSTDVTKDLSEMWKALDDEARKPYFDLYNEDRERYRSEMDVYNKNLVAAKEVLAPRGIVSTAPSTSTSPPSVAPGAIIPATAGIEDEDEDEDADVDVDADADADADDDDEEIDHHEEDDDEEEEEEEEEEVEGDEEDEDDEEDDDDDVVKIHSMENGGDTSHIEDESSAPPSET</sequence>
<evidence type="ECO:0000313" key="7">
    <source>
        <dbReference type="EMBL" id="CCC67569.1"/>
    </source>
</evidence>
<feature type="region of interest" description="Disordered" evidence="5">
    <location>
        <begin position="75"/>
        <end position="100"/>
    </location>
</feature>
<reference key="2">
    <citation type="submission" date="2011-08" db="EMBL/GenBank/DDBJ databases">
        <title>Genome sequence of Naumovozyma castellii.</title>
        <authorList>
            <person name="Gordon J.L."/>
            <person name="Armisen D."/>
            <person name="Proux-Wera E."/>
            <person name="OhEigeartaigh S.S."/>
            <person name="Byrne K.P."/>
            <person name="Wolfe K.H."/>
        </authorList>
    </citation>
    <scope>NUCLEOTIDE SEQUENCE</scope>
    <source>
        <strain>Type strain:CBS 4309</strain>
    </source>
</reference>
<dbReference type="SMART" id="SM00398">
    <property type="entry name" value="HMG"/>
    <property type="match status" value="1"/>
</dbReference>
<dbReference type="InterPro" id="IPR056513">
    <property type="entry name" value="INO80F"/>
</dbReference>
<dbReference type="GO" id="GO:0006302">
    <property type="term" value="P:double-strand break repair"/>
    <property type="evidence" value="ECO:0007669"/>
    <property type="project" value="EnsemblFungi"/>
</dbReference>
<protein>
    <recommendedName>
        <fullName evidence="6">HMG box domain-containing protein</fullName>
    </recommendedName>
</protein>
<dbReference type="InParanoid" id="G0V7X1"/>
<feature type="compositionally biased region" description="Basic residues" evidence="5">
    <location>
        <begin position="78"/>
        <end position="94"/>
    </location>
</feature>
<dbReference type="GeneID" id="96901048"/>
<dbReference type="InterPro" id="IPR050342">
    <property type="entry name" value="HMGB"/>
</dbReference>
<accession>G0V7X1</accession>
<dbReference type="PROSITE" id="PS50118">
    <property type="entry name" value="HMG_BOX_2"/>
    <property type="match status" value="1"/>
</dbReference>
<dbReference type="OrthoDB" id="10070927at2759"/>
<dbReference type="STRING" id="1064592.G0V7X1"/>
<dbReference type="FunCoup" id="G0V7X1">
    <property type="interactions" value="204"/>
</dbReference>
<keyword evidence="8" id="KW-1185">Reference proteome</keyword>
<dbReference type="SUPFAM" id="SSF47095">
    <property type="entry name" value="HMG-box"/>
    <property type="match status" value="1"/>
</dbReference>
<dbReference type="InterPro" id="IPR036910">
    <property type="entry name" value="HMG_box_dom_sf"/>
</dbReference>
<dbReference type="PANTHER" id="PTHR48112">
    <property type="entry name" value="HIGH MOBILITY GROUP PROTEIN DSP1"/>
    <property type="match status" value="1"/>
</dbReference>
<dbReference type="HOGENOM" id="CLU_066251_1_0_1"/>
<keyword evidence="3 4" id="KW-0539">Nucleus</keyword>
<evidence type="ECO:0000313" key="8">
    <source>
        <dbReference type="Proteomes" id="UP000001640"/>
    </source>
</evidence>
<dbReference type="GO" id="GO:0031011">
    <property type="term" value="C:Ino80 complex"/>
    <property type="evidence" value="ECO:0007669"/>
    <property type="project" value="EnsemblFungi"/>
</dbReference>
<evidence type="ECO:0000256" key="5">
    <source>
        <dbReference type="SAM" id="MobiDB-lite"/>
    </source>
</evidence>
<feature type="compositionally biased region" description="Acidic residues" evidence="5">
    <location>
        <begin position="207"/>
        <end position="270"/>
    </location>
</feature>
<proteinExistence type="predicted"/>
<reference evidence="8" key="1">
    <citation type="journal article" date="2011" name="Proc. Natl. Acad. Sci. U.S.A.">
        <title>Evolutionary erosion of yeast sex chromosomes by mating-type switching accidents.</title>
        <authorList>
            <person name="Gordon J.L."/>
            <person name="Armisen D."/>
            <person name="Proux-Wera E."/>
            <person name="Oheigeartaigh S.S."/>
            <person name="Byrne K.P."/>
            <person name="Wolfe K.H."/>
        </authorList>
    </citation>
    <scope>NUCLEOTIDE SEQUENCE [LARGE SCALE GENOMIC DNA]</scope>
    <source>
        <strain evidence="8">ATCC 76901 / BCRC 22586 / CBS 4309 / NBRC 1992 / NRRL Y-12630</strain>
    </source>
</reference>
<comment type="subcellular location">
    <subcellularLocation>
        <location evidence="1">Nucleus</location>
    </subcellularLocation>
</comment>
<dbReference type="Gene3D" id="1.10.30.10">
    <property type="entry name" value="High mobility group box domain"/>
    <property type="match status" value="1"/>
</dbReference>
<dbReference type="eggNOG" id="KOG0381">
    <property type="taxonomic scope" value="Eukaryota"/>
</dbReference>
<evidence type="ECO:0000256" key="3">
    <source>
        <dbReference type="ARBA" id="ARBA00023242"/>
    </source>
</evidence>
<feature type="region of interest" description="Disordered" evidence="5">
    <location>
        <begin position="206"/>
        <end position="297"/>
    </location>
</feature>
<dbReference type="KEGG" id="ncs:NCAS_0A10110"/>
<dbReference type="EMBL" id="HE576752">
    <property type="protein sequence ID" value="CCC67569.1"/>
    <property type="molecule type" value="Genomic_DNA"/>
</dbReference>
<evidence type="ECO:0000256" key="2">
    <source>
        <dbReference type="ARBA" id="ARBA00023125"/>
    </source>
</evidence>
<dbReference type="GO" id="GO:0006338">
    <property type="term" value="P:chromatin remodeling"/>
    <property type="evidence" value="ECO:0007669"/>
    <property type="project" value="EnsemblFungi"/>
</dbReference>
<keyword evidence="2 4" id="KW-0238">DNA-binding</keyword>
<dbReference type="Pfam" id="PF24245">
    <property type="entry name" value="INO80F"/>
    <property type="match status" value="1"/>
</dbReference>
<dbReference type="OMA" id="IFCEMEK"/>
<dbReference type="GO" id="GO:0045027">
    <property type="term" value="F:DNA end binding"/>
    <property type="evidence" value="ECO:0007669"/>
    <property type="project" value="EnsemblFungi"/>
</dbReference>
<dbReference type="RefSeq" id="XP_003673950.1">
    <property type="nucleotide sequence ID" value="XM_003673902.1"/>
</dbReference>
<dbReference type="GO" id="GO:0000722">
    <property type="term" value="P:telomere maintenance via recombination"/>
    <property type="evidence" value="ECO:0007669"/>
    <property type="project" value="EnsemblFungi"/>
</dbReference>
<dbReference type="Proteomes" id="UP000001640">
    <property type="component" value="Chromosome 1"/>
</dbReference>
<feature type="DNA-binding region" description="HMG box" evidence="4">
    <location>
        <begin position="102"/>
        <end position="166"/>
    </location>
</feature>
<feature type="domain" description="HMG box" evidence="6">
    <location>
        <begin position="102"/>
        <end position="166"/>
    </location>
</feature>
<dbReference type="InterPro" id="IPR009071">
    <property type="entry name" value="HMG_box_dom"/>
</dbReference>
<gene>
    <name evidence="7" type="primary">NCAS0A10110</name>
    <name evidence="7" type="ordered locus">NCAS_0A10110</name>
</gene>
<dbReference type="PANTHER" id="PTHR48112:SF32">
    <property type="entry name" value="HIGH MOBILITY GROUP PROTEIN B3"/>
    <property type="match status" value="1"/>
</dbReference>
<evidence type="ECO:0000259" key="6">
    <source>
        <dbReference type="PROSITE" id="PS50118"/>
    </source>
</evidence>
<evidence type="ECO:0000256" key="4">
    <source>
        <dbReference type="PROSITE-ProRule" id="PRU00267"/>
    </source>
</evidence>
<evidence type="ECO:0000256" key="1">
    <source>
        <dbReference type="ARBA" id="ARBA00004123"/>
    </source>
</evidence>